<dbReference type="KEGG" id="pcm:AY601_2946"/>
<evidence type="ECO:0000313" key="2">
    <source>
        <dbReference type="Proteomes" id="UP000071561"/>
    </source>
</evidence>
<proteinExistence type="predicted"/>
<evidence type="ECO:0000313" key="1">
    <source>
        <dbReference type="EMBL" id="AMP99820.1"/>
    </source>
</evidence>
<accession>A0A127VF67</accession>
<dbReference type="AlphaFoldDB" id="A0A127VF67"/>
<protein>
    <submittedName>
        <fullName evidence="1">Uncharacterized protein</fullName>
    </submittedName>
</protein>
<keyword evidence="2" id="KW-1185">Reference proteome</keyword>
<gene>
    <name evidence="1" type="ORF">AY601_2946</name>
</gene>
<organism evidence="1 2">
    <name type="scientific">Pedobacter cryoconitis</name>
    <dbReference type="NCBI Taxonomy" id="188932"/>
    <lineage>
        <taxon>Bacteria</taxon>
        <taxon>Pseudomonadati</taxon>
        <taxon>Bacteroidota</taxon>
        <taxon>Sphingobacteriia</taxon>
        <taxon>Sphingobacteriales</taxon>
        <taxon>Sphingobacteriaceae</taxon>
        <taxon>Pedobacter</taxon>
    </lineage>
</organism>
<dbReference type="EMBL" id="CP014504">
    <property type="protein sequence ID" value="AMP99820.1"/>
    <property type="molecule type" value="Genomic_DNA"/>
</dbReference>
<sequence length="151" mass="17365">MKDEVTNSALSDNNQLLDKYNPIMYGIIADVFEVNEIKFAVFERVVEKARNTIDQFDPSNGRLFLFLLKILQQSVRDEIANSNTPITALYRKGTFFDVINGNDYAVFFDVFFIGKPIELLAELNNQPPEQIRKSLFRAIKCLRGHFCPEPP</sequence>
<reference evidence="1 2" key="1">
    <citation type="submission" date="2016-03" db="EMBL/GenBank/DDBJ databases">
        <title>Complete genome sequence of Pedobacter cryoconitis PAMC 27485.</title>
        <authorList>
            <person name="Lee J."/>
            <person name="Kim O.-S."/>
        </authorList>
    </citation>
    <scope>NUCLEOTIDE SEQUENCE [LARGE SCALE GENOMIC DNA]</scope>
    <source>
        <strain evidence="1 2">PAMC 27485</strain>
    </source>
</reference>
<dbReference type="OrthoDB" id="9784272at2"/>
<dbReference type="Proteomes" id="UP000071561">
    <property type="component" value="Chromosome"/>
</dbReference>
<dbReference type="RefSeq" id="WP_068402322.1">
    <property type="nucleotide sequence ID" value="NZ_CP014504.1"/>
</dbReference>
<name>A0A127VF67_9SPHI</name>
<dbReference type="PATRIC" id="fig|188932.3.peg.3074"/>